<proteinExistence type="predicted"/>
<feature type="transmembrane region" description="Helical" evidence="1">
    <location>
        <begin position="60"/>
        <end position="81"/>
    </location>
</feature>
<evidence type="ECO:0000313" key="2">
    <source>
        <dbReference type="EMBL" id="MCJ2189172.1"/>
    </source>
</evidence>
<keyword evidence="1" id="KW-0812">Transmembrane</keyword>
<feature type="transmembrane region" description="Helical" evidence="1">
    <location>
        <begin position="118"/>
        <end position="139"/>
    </location>
</feature>
<gene>
    <name evidence="2" type="ORF">MTR66_20470</name>
</gene>
<keyword evidence="1" id="KW-0472">Membrane</keyword>
<accession>A0ABT0BVY4</accession>
<dbReference type="Proteomes" id="UP001202281">
    <property type="component" value="Unassembled WGS sequence"/>
</dbReference>
<organism evidence="2 3">
    <name type="scientific">Novosphingobium beihaiensis</name>
    <dbReference type="NCBI Taxonomy" id="2930389"/>
    <lineage>
        <taxon>Bacteria</taxon>
        <taxon>Pseudomonadati</taxon>
        <taxon>Pseudomonadota</taxon>
        <taxon>Alphaproteobacteria</taxon>
        <taxon>Sphingomonadales</taxon>
        <taxon>Sphingomonadaceae</taxon>
        <taxon>Novosphingobium</taxon>
    </lineage>
</organism>
<feature type="transmembrane region" description="Helical" evidence="1">
    <location>
        <begin position="93"/>
        <end position="112"/>
    </location>
</feature>
<sequence length="142" mass="15327">MSRLVEPVPAAARLNVIGARAAADGGETGLERIAKYIPAEILAFYTMWVQGVATLPWPEYRLAMCILGAAFGVVLTYFYFDRFFPGVPIASRHYQRVISPIAFAVYSYTILGSVVPTVFVPGIALMLTAVVTVISAIAAPRS</sequence>
<evidence type="ECO:0000313" key="3">
    <source>
        <dbReference type="Proteomes" id="UP001202281"/>
    </source>
</evidence>
<name>A0ABT0BVY4_9SPHN</name>
<protein>
    <submittedName>
        <fullName evidence="2">Uncharacterized protein</fullName>
    </submittedName>
</protein>
<keyword evidence="1" id="KW-1133">Transmembrane helix</keyword>
<reference evidence="2 3" key="1">
    <citation type="submission" date="2022-04" db="EMBL/GenBank/DDBJ databases">
        <title>Identification of a novel bacterium isolated from mangrove sediments.</title>
        <authorList>
            <person name="Pan X."/>
        </authorList>
    </citation>
    <scope>NUCLEOTIDE SEQUENCE [LARGE SCALE GENOMIC DNA]</scope>
    <source>
        <strain evidence="2 3">B2638</strain>
    </source>
</reference>
<keyword evidence="3" id="KW-1185">Reference proteome</keyword>
<comment type="caution">
    <text evidence="2">The sequence shown here is derived from an EMBL/GenBank/DDBJ whole genome shotgun (WGS) entry which is preliminary data.</text>
</comment>
<dbReference type="RefSeq" id="WP_243924446.1">
    <property type="nucleotide sequence ID" value="NZ_JALHLG010000069.1"/>
</dbReference>
<dbReference type="EMBL" id="JALHLG010000069">
    <property type="protein sequence ID" value="MCJ2189172.1"/>
    <property type="molecule type" value="Genomic_DNA"/>
</dbReference>
<evidence type="ECO:0000256" key="1">
    <source>
        <dbReference type="SAM" id="Phobius"/>
    </source>
</evidence>